<evidence type="ECO:0000313" key="1">
    <source>
        <dbReference type="EMBL" id="AIU36714.1"/>
    </source>
</evidence>
<evidence type="ECO:0000313" key="2">
    <source>
        <dbReference type="EMBL" id="QGY99845.1"/>
    </source>
</evidence>
<dbReference type="EMBL" id="MN696169">
    <property type="protein sequence ID" value="QGY99845.1"/>
    <property type="molecule type" value="Genomic_DNA"/>
</dbReference>
<dbReference type="Pfam" id="PF05112">
    <property type="entry name" value="Baculo_p47"/>
    <property type="match status" value="1"/>
</dbReference>
<proteinExistence type="predicted"/>
<organismHost>
    <name type="scientific">Cydia pomonella</name>
    <name type="common">Codling moth</name>
    <dbReference type="NCBI Taxonomy" id="82600"/>
</organismHost>
<reference evidence="1" key="1">
    <citation type="journal article" date="2014" name="Proc. Natl. Acad. Sci. U.S.A.">
        <title>Baculovirus resistance in codling moth is virus isolate-dependent and the consequence of a mutation in viral gene pe38.</title>
        <authorList>
            <person name="Gebhardt M.M."/>
            <person name="Eberle K.E."/>
            <person name="Radtke P."/>
            <person name="Jehle J.A."/>
        </authorList>
    </citation>
    <scope>NUCLEOTIDE SEQUENCE</scope>
    <source>
        <strain evidence="1">CpGV-S</strain>
    </source>
</reference>
<dbReference type="InterPro" id="IPR007799">
    <property type="entry name" value="Baculo_p47"/>
</dbReference>
<sequence>MSLRGRLLGMLSYRTVVTTCRLHHTITYMNVSAGVYAQRMESQREFDRLMEDCRQNEDRQNGNCKKKELSQQQLFMIKRRFTSQYFPQCVKYLFKELSMYWAVCVECVDCYRINECVVMKEGFVCYECDFVRFHVDAVESSSTPDELEVFAQCVGEPLLALVLKDRWFKGDFERLRAMLVMEDRGKLVAFVKNCLWERSYEDNYTLGQQLSIRMTTNLIQSGLDFKHHVNNDRLARSRGWNCEEFEKLVCTIKSVADITKRYKWPNTYVMLEVDRNNAAHTMSLLHQNFSTVITNNYSDNVCLVRVKGKSMVVLRRIRSLLHHKLVNVVFVTDTENYLHTHRLFYMYNSMKFYYYCLKNKFVFLYDDYETLYFVHTIVLLEIINGGSLNSFTLEKSPIMHPLELNSRRCNALKRAAAYNKTLCNDMELKVDFIKGKRITTGTHDPNRLVEITAATTNNVL</sequence>
<accession>A0A097P0Q0</accession>
<name>A0A097P0Q0_GVCP</name>
<reference evidence="2" key="2">
    <citation type="journal article" date="2019" name="Virology">
        <title>Single nucleotide polymorphism (SNP) frequencies and distribution reveal complex genetic composition of seven novel natural isolates of Cydia pomonella granulovirus.</title>
        <authorList>
            <person name="Fan J."/>
            <person name="Wennmann J.T."/>
            <person name="Wang D."/>
            <person name="Jehle J.A."/>
        </authorList>
    </citation>
    <scope>NUCLEOTIDE SEQUENCE</scope>
    <source>
        <strain evidence="2">CpGV-WW</strain>
    </source>
</reference>
<dbReference type="GO" id="GO:0046782">
    <property type="term" value="P:regulation of viral transcription"/>
    <property type="evidence" value="ECO:0007669"/>
    <property type="project" value="InterPro"/>
</dbReference>
<organism evidence="1">
    <name type="scientific">Cydia pomonella granulosis virus</name>
    <name type="common">CpGV</name>
    <name type="synonym">Cydia pomonella granulovirus</name>
    <dbReference type="NCBI Taxonomy" id="28289"/>
    <lineage>
        <taxon>Viruses</taxon>
        <taxon>Viruses incertae sedis</taxon>
        <taxon>Naldaviricetes</taxon>
        <taxon>Lefavirales</taxon>
        <taxon>Baculoviridae</taxon>
        <taxon>Betabaculovirus</taxon>
        <taxon>Betabaculovirus cypomonellae</taxon>
    </lineage>
</organism>
<protein>
    <submittedName>
        <fullName evidence="1 2">p47</fullName>
    </submittedName>
</protein>
<gene>
    <name evidence="1" type="primary">orf68</name>
</gene>
<dbReference type="EMBL" id="KM217573">
    <property type="protein sequence ID" value="AIU36714.1"/>
    <property type="molecule type" value="Genomic_DNA"/>
</dbReference>